<accession>A0ABY9WNI8</accession>
<keyword evidence="3" id="KW-1185">Reference proteome</keyword>
<dbReference type="EMBL" id="CP043494">
    <property type="protein sequence ID" value="WNG44818.1"/>
    <property type="molecule type" value="Genomic_DNA"/>
</dbReference>
<organism evidence="2 3">
    <name type="scientific">Archangium minus</name>
    <dbReference type="NCBI Taxonomy" id="83450"/>
    <lineage>
        <taxon>Bacteria</taxon>
        <taxon>Pseudomonadati</taxon>
        <taxon>Myxococcota</taxon>
        <taxon>Myxococcia</taxon>
        <taxon>Myxococcales</taxon>
        <taxon>Cystobacterineae</taxon>
        <taxon>Archangiaceae</taxon>
        <taxon>Archangium</taxon>
    </lineage>
</organism>
<evidence type="ECO:0000256" key="1">
    <source>
        <dbReference type="SAM" id="MobiDB-lite"/>
    </source>
</evidence>
<evidence type="ECO:0000313" key="3">
    <source>
        <dbReference type="Proteomes" id="UP001611383"/>
    </source>
</evidence>
<feature type="compositionally biased region" description="Basic and acidic residues" evidence="1">
    <location>
        <begin position="65"/>
        <end position="80"/>
    </location>
</feature>
<gene>
    <name evidence="2" type="ORF">F0U60_12490</name>
</gene>
<evidence type="ECO:0000313" key="2">
    <source>
        <dbReference type="EMBL" id="WNG44818.1"/>
    </source>
</evidence>
<protein>
    <submittedName>
        <fullName evidence="2">Uncharacterized protein</fullName>
    </submittedName>
</protein>
<dbReference type="Proteomes" id="UP001611383">
    <property type="component" value="Chromosome"/>
</dbReference>
<sequence length="301" mass="33986">MYYQAKQDQGVTGAFLKRPTSPADLPVGASIYWIKWSDLSMEPEYMKLWTAFKKLEGRVKTLKKNKEEAEQERDQKRPKSDAYVLSETKRTRLSQRITGQQQELDKLQVQLEDAKKVLEGIRAFKPEVGKLPDISNMVSPMGPAGGPLRFEDIATTGLGEDAEERKHPWTYKTQVQVIGKRRVTTIMRAMLNPYDCRNGGCTLEFSTTPNPKVVKQWLTFEHEATVMYSDEKVTFTFDTSTAFAGKHVAALGARKRLTAELLNNPKVFVGFAPGGKPTVPVDPYLKDYLDKLDEKSGQSTE</sequence>
<name>A0ABY9WNI8_9BACT</name>
<reference evidence="2 3" key="1">
    <citation type="submission" date="2019-08" db="EMBL/GenBank/DDBJ databases">
        <title>Archangium and Cystobacter genomes.</title>
        <authorList>
            <person name="Chen I.-C.K."/>
            <person name="Wielgoss S."/>
        </authorList>
    </citation>
    <scope>NUCLEOTIDE SEQUENCE [LARGE SCALE GENOMIC DNA]</scope>
    <source>
        <strain evidence="2 3">Cbm 6</strain>
    </source>
</reference>
<proteinExistence type="predicted"/>
<feature type="region of interest" description="Disordered" evidence="1">
    <location>
        <begin position="65"/>
        <end position="84"/>
    </location>
</feature>